<name>A0A813EAR6_POLGL</name>
<dbReference type="GO" id="GO:0004013">
    <property type="term" value="F:adenosylhomocysteinase activity"/>
    <property type="evidence" value="ECO:0007669"/>
    <property type="project" value="TreeGrafter"/>
</dbReference>
<proteinExistence type="inferred from homology"/>
<dbReference type="OMA" id="VERFTIH"/>
<dbReference type="GO" id="GO:0005829">
    <property type="term" value="C:cytosol"/>
    <property type="evidence" value="ECO:0007669"/>
    <property type="project" value="TreeGrafter"/>
</dbReference>
<protein>
    <recommendedName>
        <fullName evidence="2">S-adenosyl-L-homocysteine hydrolase NAD binding domain-containing protein</fullName>
    </recommendedName>
</protein>
<organism evidence="3 4">
    <name type="scientific">Polarella glacialis</name>
    <name type="common">Dinoflagellate</name>
    <dbReference type="NCBI Taxonomy" id="89957"/>
    <lineage>
        <taxon>Eukaryota</taxon>
        <taxon>Sar</taxon>
        <taxon>Alveolata</taxon>
        <taxon>Dinophyceae</taxon>
        <taxon>Suessiales</taxon>
        <taxon>Suessiaceae</taxon>
        <taxon>Polarella</taxon>
    </lineage>
</organism>
<dbReference type="AlphaFoldDB" id="A0A813EAR6"/>
<comment type="similarity">
    <text evidence="1">Belongs to the adenosylhomocysteinase family.</text>
</comment>
<sequence>MRGVDDYVLGIEIDPINASQVCIEGFQVVTVEDCIHDIDIFISAAGNSEIIAFEYTKKMKNNSIDCDIGHFDKEIDIEDLEPFPGITDENIRPQVNWFVFSGSGNGGNVLALGRLVNFGAL</sequence>
<dbReference type="SMART" id="SM00997">
    <property type="entry name" value="AdoHcyase_NAD"/>
    <property type="match status" value="1"/>
</dbReference>
<dbReference type="EMBL" id="CAJNNV010008403">
    <property type="protein sequence ID" value="CAE8596178.1"/>
    <property type="molecule type" value="Genomic_DNA"/>
</dbReference>
<dbReference type="SUPFAM" id="SSF51735">
    <property type="entry name" value="NAD(P)-binding Rossmann-fold domains"/>
    <property type="match status" value="1"/>
</dbReference>
<reference evidence="3" key="1">
    <citation type="submission" date="2021-02" db="EMBL/GenBank/DDBJ databases">
        <authorList>
            <person name="Dougan E. K."/>
            <person name="Rhodes N."/>
            <person name="Thang M."/>
            <person name="Chan C."/>
        </authorList>
    </citation>
    <scope>NUCLEOTIDE SEQUENCE</scope>
</reference>
<accession>A0A813EAR6</accession>
<keyword evidence="4" id="KW-1185">Reference proteome</keyword>
<dbReference type="PANTHER" id="PTHR23420:SF0">
    <property type="entry name" value="ADENOSYLHOMOCYSTEINASE"/>
    <property type="match status" value="1"/>
</dbReference>
<dbReference type="Gene3D" id="3.40.50.720">
    <property type="entry name" value="NAD(P)-binding Rossmann-like Domain"/>
    <property type="match status" value="1"/>
</dbReference>
<evidence type="ECO:0000313" key="4">
    <source>
        <dbReference type="Proteomes" id="UP000654075"/>
    </source>
</evidence>
<dbReference type="InterPro" id="IPR000043">
    <property type="entry name" value="Adenosylhomocysteinase-like"/>
</dbReference>
<evidence type="ECO:0000259" key="2">
    <source>
        <dbReference type="SMART" id="SM00997"/>
    </source>
</evidence>
<comment type="caution">
    <text evidence="3">The sequence shown here is derived from an EMBL/GenBank/DDBJ whole genome shotgun (WGS) entry which is preliminary data.</text>
</comment>
<dbReference type="GO" id="GO:0033353">
    <property type="term" value="P:S-adenosylmethionine cycle"/>
    <property type="evidence" value="ECO:0007669"/>
    <property type="project" value="TreeGrafter"/>
</dbReference>
<dbReference type="PANTHER" id="PTHR23420">
    <property type="entry name" value="ADENOSYLHOMOCYSTEINASE"/>
    <property type="match status" value="1"/>
</dbReference>
<feature type="domain" description="S-adenosyl-L-homocysteine hydrolase NAD binding" evidence="2">
    <location>
        <begin position="1"/>
        <end position="120"/>
    </location>
</feature>
<dbReference type="Proteomes" id="UP000654075">
    <property type="component" value="Unassembled WGS sequence"/>
</dbReference>
<dbReference type="Pfam" id="PF00670">
    <property type="entry name" value="AdoHcyase_NAD"/>
    <property type="match status" value="1"/>
</dbReference>
<evidence type="ECO:0000256" key="1">
    <source>
        <dbReference type="ARBA" id="ARBA00007122"/>
    </source>
</evidence>
<evidence type="ECO:0000313" key="3">
    <source>
        <dbReference type="EMBL" id="CAE8596178.1"/>
    </source>
</evidence>
<dbReference type="OrthoDB" id="10007170at2759"/>
<dbReference type="InterPro" id="IPR015878">
    <property type="entry name" value="Ado_hCys_hydrolase_NAD-bd"/>
</dbReference>
<gene>
    <name evidence="3" type="ORF">PGLA1383_LOCUS14647</name>
</gene>
<dbReference type="InterPro" id="IPR036291">
    <property type="entry name" value="NAD(P)-bd_dom_sf"/>
</dbReference>